<name>A0A8D8Z9H2_9HEMI</name>
<keyword evidence="2" id="KW-0732">Signal</keyword>
<sequence length="172" mass="20053">MFLYYLFLGVMLIITLLDLVSSLRKQSPTRHGKRKPSHQRSARRTSPTTSAGSIELDNEAEAYLDNLKVEIDTGPCAEFLFDIIFKEVEKGRGEKDLKRDIKLHNKLFEEMFSKKILGQDRNGYKKEIKQKFKNGTLTDEEVDKIFNKMVAEIRTEFDELMTYLIDDQTSDY</sequence>
<evidence type="ECO:0000313" key="3">
    <source>
        <dbReference type="EMBL" id="CAG6742131.1"/>
    </source>
</evidence>
<dbReference type="EMBL" id="HBUF01432670">
    <property type="protein sequence ID" value="CAG6742131.1"/>
    <property type="molecule type" value="Transcribed_RNA"/>
</dbReference>
<evidence type="ECO:0000256" key="1">
    <source>
        <dbReference type="SAM" id="MobiDB-lite"/>
    </source>
</evidence>
<organism evidence="3">
    <name type="scientific">Cacopsylla melanoneura</name>
    <dbReference type="NCBI Taxonomy" id="428564"/>
    <lineage>
        <taxon>Eukaryota</taxon>
        <taxon>Metazoa</taxon>
        <taxon>Ecdysozoa</taxon>
        <taxon>Arthropoda</taxon>
        <taxon>Hexapoda</taxon>
        <taxon>Insecta</taxon>
        <taxon>Pterygota</taxon>
        <taxon>Neoptera</taxon>
        <taxon>Paraneoptera</taxon>
        <taxon>Hemiptera</taxon>
        <taxon>Sternorrhyncha</taxon>
        <taxon>Psylloidea</taxon>
        <taxon>Psyllidae</taxon>
        <taxon>Psyllinae</taxon>
        <taxon>Cacopsylla</taxon>
    </lineage>
</organism>
<feature type="compositionally biased region" description="Basic residues" evidence="1">
    <location>
        <begin position="27"/>
        <end position="43"/>
    </location>
</feature>
<protein>
    <submittedName>
        <fullName evidence="3">Uncharacterized protein</fullName>
    </submittedName>
</protein>
<proteinExistence type="predicted"/>
<feature type="region of interest" description="Disordered" evidence="1">
    <location>
        <begin position="27"/>
        <end position="51"/>
    </location>
</feature>
<evidence type="ECO:0000256" key="2">
    <source>
        <dbReference type="SAM" id="SignalP"/>
    </source>
</evidence>
<reference evidence="3" key="1">
    <citation type="submission" date="2021-05" db="EMBL/GenBank/DDBJ databases">
        <authorList>
            <person name="Alioto T."/>
            <person name="Alioto T."/>
            <person name="Gomez Garrido J."/>
        </authorList>
    </citation>
    <scope>NUCLEOTIDE SEQUENCE</scope>
</reference>
<feature type="chain" id="PRO_5034300934" evidence="2">
    <location>
        <begin position="23"/>
        <end position="172"/>
    </location>
</feature>
<feature type="signal peptide" evidence="2">
    <location>
        <begin position="1"/>
        <end position="22"/>
    </location>
</feature>
<accession>A0A8D8Z9H2</accession>
<dbReference type="AlphaFoldDB" id="A0A8D8Z9H2"/>